<evidence type="ECO:0000259" key="1">
    <source>
        <dbReference type="Pfam" id="PF15542"/>
    </source>
</evidence>
<evidence type="ECO:0000313" key="3">
    <source>
        <dbReference type="Proteomes" id="UP000317935"/>
    </source>
</evidence>
<organism evidence="2 3">
    <name type="scientific">Helicobacter suis</name>
    <dbReference type="NCBI Taxonomy" id="104628"/>
    <lineage>
        <taxon>Bacteria</taxon>
        <taxon>Pseudomonadati</taxon>
        <taxon>Campylobacterota</taxon>
        <taxon>Epsilonproteobacteria</taxon>
        <taxon>Campylobacterales</taxon>
        <taxon>Helicobacteraceae</taxon>
        <taxon>Helicobacter</taxon>
    </lineage>
</organism>
<dbReference type="AlphaFoldDB" id="A0A6J4D0M2"/>
<evidence type="ECO:0000313" key="2">
    <source>
        <dbReference type="EMBL" id="BCD70572.1"/>
    </source>
</evidence>
<dbReference type="Pfam" id="PF15542">
    <property type="entry name" value="Ntox50"/>
    <property type="match status" value="1"/>
</dbReference>
<feature type="domain" description="Bacterial toxin 50" evidence="1">
    <location>
        <begin position="208"/>
        <end position="296"/>
    </location>
</feature>
<proteinExistence type="predicted"/>
<name>A0A6J4D0M2_9HELI</name>
<accession>A0A6J4D0M2</accession>
<dbReference type="Proteomes" id="UP000317935">
    <property type="component" value="Chromosome"/>
</dbReference>
<reference evidence="2 3" key="1">
    <citation type="submission" date="2019-06" db="EMBL/GenBank/DDBJ databases">
        <title>Complete genome sequence of Helicobacter suis SNTW101c.</title>
        <authorList>
            <person name="Rimbara E."/>
            <person name="Suzuki M."/>
            <person name="Matsui H."/>
            <person name="Nakamura M."/>
            <person name="Mori S."/>
            <person name="Shibayama K."/>
        </authorList>
    </citation>
    <scope>NUCLEOTIDE SEQUENCE [LARGE SCALE GENOMIC DNA]</scope>
    <source>
        <strain evidence="2 3">SNTW101c</strain>
    </source>
</reference>
<dbReference type="EMBL" id="AP019774">
    <property type="protein sequence ID" value="BCD70572.1"/>
    <property type="molecule type" value="Genomic_DNA"/>
</dbReference>
<dbReference type="InterPro" id="IPR029100">
    <property type="entry name" value="Ntox50"/>
</dbReference>
<gene>
    <name evidence="2" type="ORF">SNTW_12170</name>
</gene>
<protein>
    <recommendedName>
        <fullName evidence="1">Bacterial toxin 50 domain-containing protein</fullName>
    </recommendedName>
</protein>
<sequence>MVRKTDQGQRNSGYSKYPYKWGTEAGGFERDNNKFLASFFKNKLATYAGNSKATSLLKGVLQNIASKKARFKSLLRLSKNGGSLRFGNLDSLPITLKSKTLKANPANDLFDFFLAKEVLDNPLLMATHRDTRKLVGQKLGRWYELEIQGTELVSLDHFKEAPPLKEGFKVNKLDFDKLAERLPSEKPYPFTQRVLNTIKSALSLLSLNDKQDWHVLGNPNYKEGRSYYPKAPSIEEVRGAIAQCNTLKAAKCWDKKLIIEHPNFEGIVMPFGGVKEKTKTNFSKVHFSKRGIHIVPFIKGERDKT</sequence>